<proteinExistence type="predicted"/>
<organism evidence="1 2">
    <name type="scientific">Brachionus plicatilis</name>
    <name type="common">Marine rotifer</name>
    <name type="synonym">Brachionus muelleri</name>
    <dbReference type="NCBI Taxonomy" id="10195"/>
    <lineage>
        <taxon>Eukaryota</taxon>
        <taxon>Metazoa</taxon>
        <taxon>Spiralia</taxon>
        <taxon>Gnathifera</taxon>
        <taxon>Rotifera</taxon>
        <taxon>Eurotatoria</taxon>
        <taxon>Monogononta</taxon>
        <taxon>Pseudotrocha</taxon>
        <taxon>Ploima</taxon>
        <taxon>Brachionidae</taxon>
        <taxon>Brachionus</taxon>
    </lineage>
</organism>
<dbReference type="Proteomes" id="UP000276133">
    <property type="component" value="Unassembled WGS sequence"/>
</dbReference>
<gene>
    <name evidence="1" type="ORF">BpHYR1_050970</name>
</gene>
<accession>A0A3M7QXN4</accession>
<dbReference type="AlphaFoldDB" id="A0A3M7QXN4"/>
<comment type="caution">
    <text evidence="1">The sequence shown here is derived from an EMBL/GenBank/DDBJ whole genome shotgun (WGS) entry which is preliminary data.</text>
</comment>
<name>A0A3M7QXN4_BRAPC</name>
<sequence>MVFKKTTTNCKIACCTIYIYAQLVHHTNILFILFKPNRKDFNLLFTSRNFSDIFFNVFVNTQFFEWDTQLTSSSGLNHKAISRSALSTESEPWQMLRPVWTQKSPRMLPGLLSCGLVSPNMTRPALTAFKPDHTMATTGPLTMYCIKLGKNGLAAKSW</sequence>
<protein>
    <submittedName>
        <fullName evidence="1">Uncharacterized protein</fullName>
    </submittedName>
</protein>
<evidence type="ECO:0000313" key="2">
    <source>
        <dbReference type="Proteomes" id="UP000276133"/>
    </source>
</evidence>
<evidence type="ECO:0000313" key="1">
    <source>
        <dbReference type="EMBL" id="RNA15979.1"/>
    </source>
</evidence>
<reference evidence="1 2" key="1">
    <citation type="journal article" date="2018" name="Sci. Rep.">
        <title>Genomic signatures of local adaptation to the degree of environmental predictability in rotifers.</title>
        <authorList>
            <person name="Franch-Gras L."/>
            <person name="Hahn C."/>
            <person name="Garcia-Roger E.M."/>
            <person name="Carmona M.J."/>
            <person name="Serra M."/>
            <person name="Gomez A."/>
        </authorList>
    </citation>
    <scope>NUCLEOTIDE SEQUENCE [LARGE SCALE GENOMIC DNA]</scope>
    <source>
        <strain evidence="1">HYR1</strain>
    </source>
</reference>
<keyword evidence="2" id="KW-1185">Reference proteome</keyword>
<dbReference type="EMBL" id="REGN01004836">
    <property type="protein sequence ID" value="RNA15979.1"/>
    <property type="molecule type" value="Genomic_DNA"/>
</dbReference>